<dbReference type="EMBL" id="JBJYXY010000001">
    <property type="protein sequence ID" value="MFN2976508.1"/>
    <property type="molecule type" value="Genomic_DNA"/>
</dbReference>
<protein>
    <submittedName>
        <fullName evidence="1">Flagellar FlbD family protein</fullName>
    </submittedName>
</protein>
<keyword evidence="1" id="KW-0969">Cilium</keyword>
<dbReference type="Proteomes" id="UP001634747">
    <property type="component" value="Unassembled WGS sequence"/>
</dbReference>
<dbReference type="Pfam" id="PF06289">
    <property type="entry name" value="FlbD"/>
    <property type="match status" value="1"/>
</dbReference>
<dbReference type="RefSeq" id="WP_263412016.1">
    <property type="nucleotide sequence ID" value="NZ_BAABBH010000001.1"/>
</dbReference>
<gene>
    <name evidence="1" type="ORF">ACK2TP_12105</name>
</gene>
<keyword evidence="1" id="KW-0282">Flagellum</keyword>
<sequence>MVEMTRLNGHALLVNADLIKHVEAIPDTTLTLITGEKLVVLETCGEVLARTLAWRASLLRGAWPTADSALLAHTAFQAAAAQD</sequence>
<reference evidence="1 2" key="1">
    <citation type="submission" date="2024-12" db="EMBL/GenBank/DDBJ databases">
        <authorList>
            <person name="Lee Y."/>
        </authorList>
    </citation>
    <scope>NUCLEOTIDE SEQUENCE [LARGE SCALE GENOMIC DNA]</scope>
    <source>
        <strain evidence="1 2">03SUJ4</strain>
    </source>
</reference>
<keyword evidence="1" id="KW-0966">Cell projection</keyword>
<dbReference type="PANTHER" id="PTHR39185">
    <property type="entry name" value="SWARMING MOTILITY PROTEIN SWRD"/>
    <property type="match status" value="1"/>
</dbReference>
<proteinExistence type="predicted"/>
<accession>A0ABW9KMU4</accession>
<evidence type="ECO:0000313" key="1">
    <source>
        <dbReference type="EMBL" id="MFN2976508.1"/>
    </source>
</evidence>
<dbReference type="InterPro" id="IPR009384">
    <property type="entry name" value="SwrD-like"/>
</dbReference>
<evidence type="ECO:0000313" key="2">
    <source>
        <dbReference type="Proteomes" id="UP001634747"/>
    </source>
</evidence>
<organism evidence="1 2">
    <name type="scientific">Terriglobus aquaticus</name>
    <dbReference type="NCBI Taxonomy" id="940139"/>
    <lineage>
        <taxon>Bacteria</taxon>
        <taxon>Pseudomonadati</taxon>
        <taxon>Acidobacteriota</taxon>
        <taxon>Terriglobia</taxon>
        <taxon>Terriglobales</taxon>
        <taxon>Acidobacteriaceae</taxon>
        <taxon>Terriglobus</taxon>
    </lineage>
</organism>
<name>A0ABW9KMU4_9BACT</name>
<keyword evidence="2" id="KW-1185">Reference proteome</keyword>
<dbReference type="PANTHER" id="PTHR39185:SF1">
    <property type="entry name" value="SWARMING MOTILITY PROTEIN SWRD"/>
    <property type="match status" value="1"/>
</dbReference>
<comment type="caution">
    <text evidence="1">The sequence shown here is derived from an EMBL/GenBank/DDBJ whole genome shotgun (WGS) entry which is preliminary data.</text>
</comment>